<keyword evidence="4" id="KW-1185">Reference proteome</keyword>
<dbReference type="EMBL" id="JAAIUV010000014">
    <property type="protein sequence ID" value="NEX79246.1"/>
    <property type="molecule type" value="Genomic_DNA"/>
</dbReference>
<dbReference type="PANTHER" id="PTHR36435:SF1">
    <property type="entry name" value="CAAX AMINO TERMINAL PROTEASE FAMILY PROTEIN"/>
    <property type="match status" value="1"/>
</dbReference>
<dbReference type="Proteomes" id="UP000481621">
    <property type="component" value="Unassembled WGS sequence"/>
</dbReference>
<dbReference type="InterPro" id="IPR003675">
    <property type="entry name" value="Rce1/LyrA-like_dom"/>
</dbReference>
<feature type="transmembrane region" description="Helical" evidence="1">
    <location>
        <begin position="186"/>
        <end position="216"/>
    </location>
</feature>
<dbReference type="Pfam" id="PF02517">
    <property type="entry name" value="Rce1-like"/>
    <property type="match status" value="1"/>
</dbReference>
<dbReference type="RefSeq" id="WP_163251857.1">
    <property type="nucleotide sequence ID" value="NZ_JAAIUV010000014.1"/>
</dbReference>
<gene>
    <name evidence="3" type="ORF">G4Z05_10205</name>
</gene>
<evidence type="ECO:0000256" key="1">
    <source>
        <dbReference type="SAM" id="Phobius"/>
    </source>
</evidence>
<accession>A0A6B3TS80</accession>
<proteinExistence type="predicted"/>
<feature type="transmembrane region" description="Helical" evidence="1">
    <location>
        <begin position="82"/>
        <end position="101"/>
    </location>
</feature>
<keyword evidence="3" id="KW-0645">Protease</keyword>
<dbReference type="InterPro" id="IPR052710">
    <property type="entry name" value="CAAX_protease"/>
</dbReference>
<sequence length="231" mass="26216">MSTLLFGSLLIAFLILIYPLLDIKYTKSLKEKKDSESRLRYYKFAIVSEWLVVFVIMVFVLISPNINFKSIGLTSSDNFESFLGMIFGFLIGVAIFVFILMKIPVIKKRQELSLGSIDFLLPVTKLERTWSIFVAITAGVCEEIIYRGFVMHYLSSLPIELEQIAVIIISAVIFGVAHAYQGWKGIILTGLMGFVFANIYVKTGSLLFPILFHIIIDMRSFLFVKPLSKET</sequence>
<dbReference type="AlphaFoldDB" id="A0A6B3TS80"/>
<keyword evidence="1" id="KW-0472">Membrane</keyword>
<reference evidence="3" key="1">
    <citation type="submission" date="2020-02" db="EMBL/GenBank/DDBJ databases">
        <title>Bacillus sedimentmangrovi sp. nov., isolated from sediment of the mangrove ecosystem.</title>
        <authorList>
            <person name="Liu G."/>
        </authorList>
    </citation>
    <scope>NUCLEOTIDE SEQUENCE [LARGE SCALE GENOMIC DNA]</scope>
    <source>
        <strain evidence="3">SgZ-7</strain>
    </source>
</reference>
<name>A0A6B3TS80_9BACI</name>
<protein>
    <submittedName>
        <fullName evidence="3">CPBP family intramembrane metalloprotease</fullName>
    </submittedName>
</protein>
<dbReference type="GO" id="GO:0008237">
    <property type="term" value="F:metallopeptidase activity"/>
    <property type="evidence" value="ECO:0007669"/>
    <property type="project" value="UniProtKB-KW"/>
</dbReference>
<keyword evidence="3" id="KW-0378">Hydrolase</keyword>
<evidence type="ECO:0000313" key="4">
    <source>
        <dbReference type="Proteomes" id="UP000481621"/>
    </source>
</evidence>
<feature type="transmembrane region" description="Helical" evidence="1">
    <location>
        <begin position="44"/>
        <end position="62"/>
    </location>
</feature>
<feature type="domain" description="CAAX prenyl protease 2/Lysostaphin resistance protein A-like" evidence="2">
    <location>
        <begin position="130"/>
        <end position="218"/>
    </location>
</feature>
<organism evidence="3 4">
    <name type="scientific">Neobacillus thermocopriae</name>
    <dbReference type="NCBI Taxonomy" id="1215031"/>
    <lineage>
        <taxon>Bacteria</taxon>
        <taxon>Bacillati</taxon>
        <taxon>Bacillota</taxon>
        <taxon>Bacilli</taxon>
        <taxon>Bacillales</taxon>
        <taxon>Bacillaceae</taxon>
        <taxon>Neobacillus</taxon>
    </lineage>
</organism>
<keyword evidence="1" id="KW-1133">Transmembrane helix</keyword>
<evidence type="ECO:0000313" key="3">
    <source>
        <dbReference type="EMBL" id="NEX79246.1"/>
    </source>
</evidence>
<dbReference type="PANTHER" id="PTHR36435">
    <property type="entry name" value="SLR1288 PROTEIN"/>
    <property type="match status" value="1"/>
</dbReference>
<keyword evidence="3" id="KW-0482">Metalloprotease</keyword>
<comment type="caution">
    <text evidence="3">The sequence shown here is derived from an EMBL/GenBank/DDBJ whole genome shotgun (WGS) entry which is preliminary data.</text>
</comment>
<feature type="transmembrane region" description="Helical" evidence="1">
    <location>
        <begin position="161"/>
        <end position="180"/>
    </location>
</feature>
<keyword evidence="1" id="KW-0812">Transmembrane</keyword>
<dbReference type="GO" id="GO:0006508">
    <property type="term" value="P:proteolysis"/>
    <property type="evidence" value="ECO:0007669"/>
    <property type="project" value="UniProtKB-KW"/>
</dbReference>
<feature type="transmembrane region" description="Helical" evidence="1">
    <location>
        <begin position="6"/>
        <end position="23"/>
    </location>
</feature>
<evidence type="ECO:0000259" key="2">
    <source>
        <dbReference type="Pfam" id="PF02517"/>
    </source>
</evidence>
<dbReference type="GO" id="GO:0004175">
    <property type="term" value="F:endopeptidase activity"/>
    <property type="evidence" value="ECO:0007669"/>
    <property type="project" value="UniProtKB-ARBA"/>
</dbReference>
<dbReference type="GO" id="GO:0080120">
    <property type="term" value="P:CAAX-box protein maturation"/>
    <property type="evidence" value="ECO:0007669"/>
    <property type="project" value="UniProtKB-ARBA"/>
</dbReference>